<keyword evidence="4" id="KW-0677">Repeat</keyword>
<dbReference type="PROSITE" id="PS00028">
    <property type="entry name" value="ZINC_FINGER_C2H2_1"/>
    <property type="match status" value="8"/>
</dbReference>
<feature type="domain" description="C2H2-type" evidence="13">
    <location>
        <begin position="492"/>
        <end position="519"/>
    </location>
</feature>
<proteinExistence type="inferred from homology"/>
<dbReference type="InterPro" id="IPR013087">
    <property type="entry name" value="Znf_C2H2_type"/>
</dbReference>
<feature type="domain" description="C2H2-type" evidence="13">
    <location>
        <begin position="456"/>
        <end position="484"/>
    </location>
</feature>
<comment type="subcellular location">
    <subcellularLocation>
        <location evidence="1">Nucleus</location>
    </subcellularLocation>
</comment>
<feature type="compositionally biased region" description="Basic and acidic residues" evidence="12">
    <location>
        <begin position="641"/>
        <end position="652"/>
    </location>
</feature>
<evidence type="ECO:0000259" key="13">
    <source>
        <dbReference type="PROSITE" id="PS50157"/>
    </source>
</evidence>
<dbReference type="InParanoid" id="A0A6P7JYY4"/>
<feature type="compositionally biased region" description="Polar residues" evidence="12">
    <location>
        <begin position="110"/>
        <end position="119"/>
    </location>
</feature>
<evidence type="ECO:0000256" key="10">
    <source>
        <dbReference type="ARBA" id="ARBA00023242"/>
    </source>
</evidence>
<dbReference type="OrthoDB" id="6077919at2759"/>
<dbReference type="GO" id="GO:0008270">
    <property type="term" value="F:zinc ion binding"/>
    <property type="evidence" value="ECO:0007669"/>
    <property type="project" value="UniProtKB-KW"/>
</dbReference>
<dbReference type="FunFam" id="3.30.160.60:FF:001370">
    <property type="entry name" value="Zinc finger protein"/>
    <property type="match status" value="1"/>
</dbReference>
<feature type="domain" description="C2H2-type" evidence="13">
    <location>
        <begin position="270"/>
        <end position="297"/>
    </location>
</feature>
<evidence type="ECO:0000256" key="6">
    <source>
        <dbReference type="ARBA" id="ARBA00022833"/>
    </source>
</evidence>
<feature type="region of interest" description="Disordered" evidence="12">
    <location>
        <begin position="540"/>
        <end position="568"/>
    </location>
</feature>
<feature type="domain" description="C2H2-type" evidence="13">
    <location>
        <begin position="428"/>
        <end position="455"/>
    </location>
</feature>
<dbReference type="PROSITE" id="PS50157">
    <property type="entry name" value="ZINC_FINGER_C2H2_2"/>
    <property type="match status" value="11"/>
</dbReference>
<dbReference type="InterPro" id="IPR050527">
    <property type="entry name" value="Snail/Krueppel_Znf"/>
</dbReference>
<feature type="domain" description="C2H2-type" evidence="13">
    <location>
        <begin position="760"/>
        <end position="787"/>
    </location>
</feature>
<evidence type="ECO:0000256" key="5">
    <source>
        <dbReference type="ARBA" id="ARBA00022771"/>
    </source>
</evidence>
<feature type="compositionally biased region" description="Basic and acidic residues" evidence="12">
    <location>
        <begin position="605"/>
        <end position="626"/>
    </location>
</feature>
<dbReference type="GO" id="GO:0005634">
    <property type="term" value="C:nucleus"/>
    <property type="evidence" value="ECO:0007669"/>
    <property type="project" value="UniProtKB-SubCell"/>
</dbReference>
<dbReference type="RefSeq" id="XP_028281842.1">
    <property type="nucleotide sequence ID" value="XM_028426041.1"/>
</dbReference>
<evidence type="ECO:0000256" key="8">
    <source>
        <dbReference type="ARBA" id="ARBA00023125"/>
    </source>
</evidence>
<dbReference type="InterPro" id="IPR036236">
    <property type="entry name" value="Znf_C2H2_sf"/>
</dbReference>
<feature type="compositionally biased region" description="Basic residues" evidence="12">
    <location>
        <begin position="734"/>
        <end position="743"/>
    </location>
</feature>
<feature type="compositionally biased region" description="Basic and acidic residues" evidence="12">
    <location>
        <begin position="723"/>
        <end position="733"/>
    </location>
</feature>
<feature type="compositionally biased region" description="Basic residues" evidence="12">
    <location>
        <begin position="544"/>
        <end position="556"/>
    </location>
</feature>
<evidence type="ECO:0000313" key="14">
    <source>
        <dbReference type="Proteomes" id="UP000515145"/>
    </source>
</evidence>
<dbReference type="PROSITE" id="PS50096">
    <property type="entry name" value="IQ"/>
    <property type="match status" value="1"/>
</dbReference>
<reference evidence="15" key="1">
    <citation type="submission" date="2025-08" db="UniProtKB">
        <authorList>
            <consortium name="RefSeq"/>
        </authorList>
    </citation>
    <scope>IDENTIFICATION</scope>
</reference>
<evidence type="ECO:0000256" key="4">
    <source>
        <dbReference type="ARBA" id="ARBA00022737"/>
    </source>
</evidence>
<dbReference type="SUPFAM" id="SSF57667">
    <property type="entry name" value="beta-beta-alpha zinc fingers"/>
    <property type="match status" value="6"/>
</dbReference>
<gene>
    <name evidence="15" type="primary">LOC114448835</name>
</gene>
<keyword evidence="14" id="KW-1185">Reference proteome</keyword>
<feature type="domain" description="C2H2-type" evidence="13">
    <location>
        <begin position="520"/>
        <end position="550"/>
    </location>
</feature>
<dbReference type="Gene3D" id="3.30.160.60">
    <property type="entry name" value="Classic Zinc Finger"/>
    <property type="match status" value="8"/>
</dbReference>
<feature type="region of interest" description="Disordered" evidence="12">
    <location>
        <begin position="378"/>
        <end position="397"/>
    </location>
</feature>
<dbReference type="GO" id="GO:0000978">
    <property type="term" value="F:RNA polymerase II cis-regulatory region sequence-specific DNA binding"/>
    <property type="evidence" value="ECO:0007669"/>
    <property type="project" value="TreeGrafter"/>
</dbReference>
<feature type="compositionally biased region" description="Basic and acidic residues" evidence="12">
    <location>
        <begin position="193"/>
        <end position="211"/>
    </location>
</feature>
<feature type="domain" description="C2H2-type" evidence="13">
    <location>
        <begin position="788"/>
        <end position="815"/>
    </location>
</feature>
<evidence type="ECO:0000256" key="9">
    <source>
        <dbReference type="ARBA" id="ARBA00023163"/>
    </source>
</evidence>
<feature type="compositionally biased region" description="Polar residues" evidence="12">
    <location>
        <begin position="703"/>
        <end position="719"/>
    </location>
</feature>
<protein>
    <submittedName>
        <fullName evidence="15">Zinc finger protein 616-like</fullName>
    </submittedName>
</protein>
<organism evidence="14 15">
    <name type="scientific">Parambassis ranga</name>
    <name type="common">Indian glassy fish</name>
    <dbReference type="NCBI Taxonomy" id="210632"/>
    <lineage>
        <taxon>Eukaryota</taxon>
        <taxon>Metazoa</taxon>
        <taxon>Chordata</taxon>
        <taxon>Craniata</taxon>
        <taxon>Vertebrata</taxon>
        <taxon>Euteleostomi</taxon>
        <taxon>Actinopterygii</taxon>
        <taxon>Neopterygii</taxon>
        <taxon>Teleostei</taxon>
        <taxon>Neoteleostei</taxon>
        <taxon>Acanthomorphata</taxon>
        <taxon>Ovalentaria</taxon>
        <taxon>Ambassidae</taxon>
        <taxon>Parambassis</taxon>
    </lineage>
</organism>
<name>A0A6P7JYY4_9TELE</name>
<accession>A0A6P7JYY4</accession>
<evidence type="ECO:0000313" key="15">
    <source>
        <dbReference type="RefSeq" id="XP_028281842.1"/>
    </source>
</evidence>
<keyword evidence="7" id="KW-0805">Transcription regulation</keyword>
<dbReference type="GO" id="GO:0000981">
    <property type="term" value="F:DNA-binding transcription factor activity, RNA polymerase II-specific"/>
    <property type="evidence" value="ECO:0007669"/>
    <property type="project" value="TreeGrafter"/>
</dbReference>
<dbReference type="FunFam" id="3.30.160.60:FF:000100">
    <property type="entry name" value="Zinc finger 45-like"/>
    <property type="match status" value="1"/>
</dbReference>
<dbReference type="PANTHER" id="PTHR24388:SF53">
    <property type="entry name" value="CHORION TRANSCRIPTION FACTOR CF2-RELATED"/>
    <property type="match status" value="1"/>
</dbReference>
<dbReference type="Pfam" id="PF00096">
    <property type="entry name" value="zf-C2H2"/>
    <property type="match status" value="4"/>
</dbReference>
<dbReference type="GeneID" id="114448835"/>
<evidence type="ECO:0000256" key="12">
    <source>
        <dbReference type="SAM" id="MobiDB-lite"/>
    </source>
</evidence>
<feature type="domain" description="C2H2-type" evidence="13">
    <location>
        <begin position="816"/>
        <end position="835"/>
    </location>
</feature>
<evidence type="ECO:0000256" key="2">
    <source>
        <dbReference type="ARBA" id="ARBA00006991"/>
    </source>
</evidence>
<comment type="similarity">
    <text evidence="2">Belongs to the krueppel C2H2-type zinc-finger protein family.</text>
</comment>
<evidence type="ECO:0000256" key="1">
    <source>
        <dbReference type="ARBA" id="ARBA00004123"/>
    </source>
</evidence>
<dbReference type="SMART" id="SM00355">
    <property type="entry name" value="ZnF_C2H2"/>
    <property type="match status" value="12"/>
</dbReference>
<sequence length="846" mass="94874">MSRFRELKESFKRQLLRSVQERLFGHFEETISAYQRQIDHKRRLLDLVSDPDKLRTSVFPADVLSVDKEQLDRSSVLDQEAAGGDNDGSGFSQAVGGPTDPEHRPPVSAGLSSHMSTHSKACEQRRHTPSASSQQQSRRFTCGVCGLQLRLRRQLKLHMKRHMGEKPHSCSLCNQTFPGQEQLNGHSCPGSSEKQETQRASRRSLRGDAFRVRSSLRSHRTRQCIKKRLSCSEPGRQQLLKSQLKQQRKRHRDRLFKSLKRFQDRRRVPLTCPTCGDVFTNRSSLTLHKKLHQNELACAACGVQLHSNSQLDAHMMKCGEKPHRCPTCGRRFSRRGHLKRHMAVHTKVRPHSCGQCGQRFFRRGSLRTHKCPCRSLHSRAGSEPVRYPGPGRSTAHGAYAENDVTAERQQSPEQVSSLDLKSSVGSGLSCSFCGKGFSCAGSLTRHVSVHTGQTLLSCIICAKKFASESELIGHDCASESTEPPQNHGAGSLSCSVCSIVFSDTDALVEHMRSHARLTRFTCPVCAKDFAWRRHLTKHMEVHQTHRGRRAPSHRQHVGGPSAADGGGVSAASRCLHQLDFSDCDTDDSDFWTNPSPEANSVDADDVSRKQAEDKEQQEQTELKQEQTELTQEQTELTQEQTELKQEQPWVKEEQEEAQISTSSFGLVHMKTEEEEKPVSSELPHRDSALCAETEDSEDRDPLSGSNLVTESLQQESDGSVDSDFWKDDRDGKHRSSSKRHGAQHRGVDAEARPRPEHKPLVCAVCGQTCLYESHLKIHMRTHTGEKPFSCPICGKKYAHKASMQAHVSVHTIDHRYHCSACGRSFAWFTELKYHQCAGQPPPSGAT</sequence>
<keyword evidence="3" id="KW-0479">Metal-binding</keyword>
<feature type="domain" description="C2H2-type" evidence="13">
    <location>
        <begin position="140"/>
        <end position="167"/>
    </location>
</feature>
<keyword evidence="8" id="KW-0238">DNA-binding</keyword>
<dbReference type="Proteomes" id="UP000515145">
    <property type="component" value="Chromosome 2"/>
</dbReference>
<feature type="region of interest" description="Disordered" evidence="12">
    <location>
        <begin position="587"/>
        <end position="753"/>
    </location>
</feature>
<feature type="region of interest" description="Disordered" evidence="12">
    <location>
        <begin position="74"/>
        <end position="135"/>
    </location>
</feature>
<dbReference type="AlphaFoldDB" id="A0A6P7JYY4"/>
<keyword evidence="9" id="KW-0804">Transcription</keyword>
<evidence type="ECO:0000256" key="7">
    <source>
        <dbReference type="ARBA" id="ARBA00023015"/>
    </source>
</evidence>
<feature type="region of interest" description="Disordered" evidence="12">
    <location>
        <begin position="182"/>
        <end position="214"/>
    </location>
</feature>
<keyword evidence="5 11" id="KW-0863">Zinc-finger</keyword>
<evidence type="ECO:0000256" key="3">
    <source>
        <dbReference type="ARBA" id="ARBA00022723"/>
    </source>
</evidence>
<keyword evidence="6" id="KW-0862">Zinc</keyword>
<dbReference type="PANTHER" id="PTHR24388">
    <property type="entry name" value="ZINC FINGER PROTEIN"/>
    <property type="match status" value="1"/>
</dbReference>
<feature type="compositionally biased region" description="Polar residues" evidence="12">
    <location>
        <begin position="182"/>
        <end position="192"/>
    </location>
</feature>
<evidence type="ECO:0000256" key="11">
    <source>
        <dbReference type="PROSITE-ProRule" id="PRU00042"/>
    </source>
</evidence>
<feature type="domain" description="C2H2-type" evidence="13">
    <location>
        <begin position="351"/>
        <end position="382"/>
    </location>
</feature>
<feature type="domain" description="C2H2-type" evidence="13">
    <location>
        <begin position="323"/>
        <end position="350"/>
    </location>
</feature>
<feature type="compositionally biased region" description="Low complexity" evidence="12">
    <location>
        <begin position="627"/>
        <end position="640"/>
    </location>
</feature>
<keyword evidence="10" id="KW-0539">Nucleus</keyword>
<feature type="compositionally biased region" description="Basic and acidic residues" evidence="12">
    <location>
        <begin position="669"/>
        <end position="687"/>
    </location>
</feature>
<dbReference type="FunFam" id="3.30.160.60:FF:001397">
    <property type="entry name" value="Datilografo, isoform A"/>
    <property type="match status" value="1"/>
</dbReference>